<evidence type="ECO:0008006" key="4">
    <source>
        <dbReference type="Google" id="ProtNLM"/>
    </source>
</evidence>
<sequence>MNFKTASQGAVKARIGMKSIDYFTRRPTLEAEPGDREVITRDGRFRLADDGEQGRRELEKRLEQSNGDHLYRVVMSSGNAGMTAQETERWARSVLERNNIDNYMLVVHAGAQGHTDHPHAHVLIPAEKCFTVEDIRQLRVAGDVEQQQVTYAPRAMSIRQDYGDETNVSGKPGGKQPERETENDRSQKKRTVDIQFGN</sequence>
<accession>A0A7W8NFE5</accession>
<reference evidence="2 3" key="1">
    <citation type="submission" date="2020-08" db="EMBL/GenBank/DDBJ databases">
        <title>Genomic Encyclopedia of Type Strains, Phase IV (KMG-IV): sequencing the most valuable type-strain genomes for metagenomic binning, comparative biology and taxonomic classification.</title>
        <authorList>
            <person name="Goeker M."/>
        </authorList>
    </citation>
    <scope>NUCLEOTIDE SEQUENCE [LARGE SCALE GENOMIC DNA]</scope>
    <source>
        <strain evidence="2 3">DSM 27939</strain>
    </source>
</reference>
<organism evidence="2 3">
    <name type="scientific">Deinococcus humi</name>
    <dbReference type="NCBI Taxonomy" id="662880"/>
    <lineage>
        <taxon>Bacteria</taxon>
        <taxon>Thermotogati</taxon>
        <taxon>Deinococcota</taxon>
        <taxon>Deinococci</taxon>
        <taxon>Deinococcales</taxon>
        <taxon>Deinococcaceae</taxon>
        <taxon>Deinococcus</taxon>
    </lineage>
</organism>
<evidence type="ECO:0000313" key="3">
    <source>
        <dbReference type="Proteomes" id="UP000552709"/>
    </source>
</evidence>
<feature type="compositionally biased region" description="Basic and acidic residues" evidence="1">
    <location>
        <begin position="176"/>
        <end position="192"/>
    </location>
</feature>
<proteinExistence type="predicted"/>
<protein>
    <recommendedName>
        <fullName evidence="4">Relaxase/mobilization nuclease domain-containing protein</fullName>
    </recommendedName>
</protein>
<dbReference type="AlphaFoldDB" id="A0A7W8NFE5"/>
<comment type="caution">
    <text evidence="2">The sequence shown here is derived from an EMBL/GenBank/DDBJ whole genome shotgun (WGS) entry which is preliminary data.</text>
</comment>
<evidence type="ECO:0000313" key="2">
    <source>
        <dbReference type="EMBL" id="MBB5364351.1"/>
    </source>
</evidence>
<dbReference type="RefSeq" id="WP_184134693.1">
    <property type="nucleotide sequence ID" value="NZ_JACHFL010000010.1"/>
</dbReference>
<evidence type="ECO:0000256" key="1">
    <source>
        <dbReference type="SAM" id="MobiDB-lite"/>
    </source>
</evidence>
<dbReference type="EMBL" id="JACHFL010000010">
    <property type="protein sequence ID" value="MBB5364351.1"/>
    <property type="molecule type" value="Genomic_DNA"/>
</dbReference>
<dbReference type="Proteomes" id="UP000552709">
    <property type="component" value="Unassembled WGS sequence"/>
</dbReference>
<gene>
    <name evidence="2" type="ORF">HNQ08_003463</name>
</gene>
<name>A0A7W8NFE5_9DEIO</name>
<keyword evidence="3" id="KW-1185">Reference proteome</keyword>
<feature type="region of interest" description="Disordered" evidence="1">
    <location>
        <begin position="155"/>
        <end position="198"/>
    </location>
</feature>